<comment type="caution">
    <text evidence="1">The sequence shown here is derived from an EMBL/GenBank/DDBJ whole genome shotgun (WGS) entry which is preliminary data.</text>
</comment>
<dbReference type="Proteomes" id="UP000654918">
    <property type="component" value="Unassembled WGS sequence"/>
</dbReference>
<organism evidence="1 2">
    <name type="scientific">Colletotrichum plurivorum</name>
    <dbReference type="NCBI Taxonomy" id="2175906"/>
    <lineage>
        <taxon>Eukaryota</taxon>
        <taxon>Fungi</taxon>
        <taxon>Dikarya</taxon>
        <taxon>Ascomycota</taxon>
        <taxon>Pezizomycotina</taxon>
        <taxon>Sordariomycetes</taxon>
        <taxon>Hypocreomycetidae</taxon>
        <taxon>Glomerellales</taxon>
        <taxon>Glomerellaceae</taxon>
        <taxon>Colletotrichum</taxon>
        <taxon>Colletotrichum orchidearum species complex</taxon>
    </lineage>
</organism>
<dbReference type="AlphaFoldDB" id="A0A8H6N9K3"/>
<evidence type="ECO:0000313" key="2">
    <source>
        <dbReference type="Proteomes" id="UP000654918"/>
    </source>
</evidence>
<evidence type="ECO:0000313" key="1">
    <source>
        <dbReference type="EMBL" id="KAF6825244.1"/>
    </source>
</evidence>
<reference evidence="1" key="1">
    <citation type="journal article" date="2020" name="Phytopathology">
        <title>Genome Sequence Resources of Colletotrichum truncatum, C. plurivorum, C. musicola, and C. sojae: Four Species Pathogenic to Soybean (Glycine max).</title>
        <authorList>
            <person name="Rogerio F."/>
            <person name="Boufleur T.R."/>
            <person name="Ciampi-Guillardi M."/>
            <person name="Sukno S.A."/>
            <person name="Thon M.R."/>
            <person name="Massola Junior N.S."/>
            <person name="Baroncelli R."/>
        </authorList>
    </citation>
    <scope>NUCLEOTIDE SEQUENCE</scope>
    <source>
        <strain evidence="1">LFN00145</strain>
    </source>
</reference>
<dbReference type="EMBL" id="WIGO01000177">
    <property type="protein sequence ID" value="KAF6825244.1"/>
    <property type="molecule type" value="Genomic_DNA"/>
</dbReference>
<gene>
    <name evidence="1" type="ORF">CPLU01_10370</name>
</gene>
<keyword evidence="2" id="KW-1185">Reference proteome</keyword>
<protein>
    <submittedName>
        <fullName evidence="1">Uncharacterized protein</fullName>
    </submittedName>
</protein>
<proteinExistence type="predicted"/>
<name>A0A8H6N9K3_9PEZI</name>
<accession>A0A8H6N9K3</accession>
<sequence length="46" mass="5140">MRGPGWTRRDQVCGPGEEAFLHTASTWIQVGLPTQVPEVRIPGHRD</sequence>